<proteinExistence type="predicted"/>
<comment type="caution">
    <text evidence="1">The sequence shown here is derived from an EMBL/GenBank/DDBJ whole genome shotgun (WGS) entry which is preliminary data.</text>
</comment>
<dbReference type="EMBL" id="JAGKQM010000017">
    <property type="protein sequence ID" value="KAH0871516.1"/>
    <property type="molecule type" value="Genomic_DNA"/>
</dbReference>
<gene>
    <name evidence="1" type="ORF">HID58_078538</name>
</gene>
<protein>
    <submittedName>
        <fullName evidence="1">Uncharacterized protein</fullName>
    </submittedName>
</protein>
<evidence type="ECO:0000313" key="2">
    <source>
        <dbReference type="Proteomes" id="UP000824890"/>
    </source>
</evidence>
<reference evidence="1 2" key="1">
    <citation type="submission" date="2021-05" db="EMBL/GenBank/DDBJ databases">
        <title>Genome Assembly of Synthetic Allotetraploid Brassica napus Reveals Homoeologous Exchanges between Subgenomes.</title>
        <authorList>
            <person name="Davis J.T."/>
        </authorList>
    </citation>
    <scope>NUCLEOTIDE SEQUENCE [LARGE SCALE GENOMIC DNA]</scope>
    <source>
        <strain evidence="2">cv. Da-Ae</strain>
        <tissue evidence="1">Seedling</tissue>
    </source>
</reference>
<organism evidence="1 2">
    <name type="scientific">Brassica napus</name>
    <name type="common">Rape</name>
    <dbReference type="NCBI Taxonomy" id="3708"/>
    <lineage>
        <taxon>Eukaryota</taxon>
        <taxon>Viridiplantae</taxon>
        <taxon>Streptophyta</taxon>
        <taxon>Embryophyta</taxon>
        <taxon>Tracheophyta</taxon>
        <taxon>Spermatophyta</taxon>
        <taxon>Magnoliopsida</taxon>
        <taxon>eudicotyledons</taxon>
        <taxon>Gunneridae</taxon>
        <taxon>Pentapetalae</taxon>
        <taxon>rosids</taxon>
        <taxon>malvids</taxon>
        <taxon>Brassicales</taxon>
        <taxon>Brassicaceae</taxon>
        <taxon>Brassiceae</taxon>
        <taxon>Brassica</taxon>
    </lineage>
</organism>
<keyword evidence="2" id="KW-1185">Reference proteome</keyword>
<name>A0ABQ7YUA9_BRANA</name>
<dbReference type="Proteomes" id="UP000824890">
    <property type="component" value="Unassembled WGS sequence"/>
</dbReference>
<sequence>MLPAKEKQPTEALQRLNKKQQKWKTFQKICVSMV</sequence>
<evidence type="ECO:0000313" key="1">
    <source>
        <dbReference type="EMBL" id="KAH0871516.1"/>
    </source>
</evidence>
<accession>A0ABQ7YUA9</accession>